<sequence>MSDIEEFSNSSYESSASSNDEEYLIMLEERVILKNEHYLKHTVPQGNDGDYFKYQSGSNDKINAISQILIFLWFAGHQTSLFRDVEDQFNLSISSVYRNIRGVDIFSQ</sequence>
<evidence type="ECO:0000313" key="2">
    <source>
        <dbReference type="EMBL" id="KAJ8969731.1"/>
    </source>
</evidence>
<feature type="region of interest" description="Disordered" evidence="1">
    <location>
        <begin position="1"/>
        <end position="20"/>
    </location>
</feature>
<feature type="compositionally biased region" description="Low complexity" evidence="1">
    <location>
        <begin position="7"/>
        <end position="18"/>
    </location>
</feature>
<name>A0AAV8ZRV2_9CUCU</name>
<evidence type="ECO:0000313" key="3">
    <source>
        <dbReference type="Proteomes" id="UP001162156"/>
    </source>
</evidence>
<keyword evidence="3" id="KW-1185">Reference proteome</keyword>
<dbReference type="Proteomes" id="UP001162156">
    <property type="component" value="Unassembled WGS sequence"/>
</dbReference>
<dbReference type="EMBL" id="JANEYF010000469">
    <property type="protein sequence ID" value="KAJ8969731.1"/>
    <property type="molecule type" value="Genomic_DNA"/>
</dbReference>
<protein>
    <recommendedName>
        <fullName evidence="4">Transposase Helix-turn-helix domain-containing protein</fullName>
    </recommendedName>
</protein>
<gene>
    <name evidence="2" type="ORF">NQ314_001612</name>
</gene>
<proteinExistence type="predicted"/>
<evidence type="ECO:0000256" key="1">
    <source>
        <dbReference type="SAM" id="MobiDB-lite"/>
    </source>
</evidence>
<comment type="caution">
    <text evidence="2">The sequence shown here is derived from an EMBL/GenBank/DDBJ whole genome shotgun (WGS) entry which is preliminary data.</text>
</comment>
<accession>A0AAV8ZRV2</accession>
<organism evidence="2 3">
    <name type="scientific">Rhamnusium bicolor</name>
    <dbReference type="NCBI Taxonomy" id="1586634"/>
    <lineage>
        <taxon>Eukaryota</taxon>
        <taxon>Metazoa</taxon>
        <taxon>Ecdysozoa</taxon>
        <taxon>Arthropoda</taxon>
        <taxon>Hexapoda</taxon>
        <taxon>Insecta</taxon>
        <taxon>Pterygota</taxon>
        <taxon>Neoptera</taxon>
        <taxon>Endopterygota</taxon>
        <taxon>Coleoptera</taxon>
        <taxon>Polyphaga</taxon>
        <taxon>Cucujiformia</taxon>
        <taxon>Chrysomeloidea</taxon>
        <taxon>Cerambycidae</taxon>
        <taxon>Lepturinae</taxon>
        <taxon>Rhagiini</taxon>
        <taxon>Rhamnusium</taxon>
    </lineage>
</organism>
<reference evidence="2" key="1">
    <citation type="journal article" date="2023" name="Insect Mol. Biol.">
        <title>Genome sequencing provides insights into the evolution of gene families encoding plant cell wall-degrading enzymes in longhorned beetles.</title>
        <authorList>
            <person name="Shin N.R."/>
            <person name="Okamura Y."/>
            <person name="Kirsch R."/>
            <person name="Pauchet Y."/>
        </authorList>
    </citation>
    <scope>NUCLEOTIDE SEQUENCE</scope>
    <source>
        <strain evidence="2">RBIC_L_NR</strain>
    </source>
</reference>
<dbReference type="AlphaFoldDB" id="A0AAV8ZRV2"/>
<evidence type="ECO:0008006" key="4">
    <source>
        <dbReference type="Google" id="ProtNLM"/>
    </source>
</evidence>